<dbReference type="InterPro" id="IPR003836">
    <property type="entry name" value="Glucokinase"/>
</dbReference>
<name>A0ABT5HW36_9CAUL</name>
<evidence type="ECO:0000256" key="3">
    <source>
        <dbReference type="RuleBase" id="RU004046"/>
    </source>
</evidence>
<comment type="similarity">
    <text evidence="3">Belongs to the bacterial glucokinase family.</text>
</comment>
<evidence type="ECO:0000313" key="5">
    <source>
        <dbReference type="Proteomes" id="UP001214854"/>
    </source>
</evidence>
<dbReference type="InterPro" id="IPR050201">
    <property type="entry name" value="Bacterial_glucokinase"/>
</dbReference>
<dbReference type="Proteomes" id="UP001214854">
    <property type="component" value="Unassembled WGS sequence"/>
</dbReference>
<keyword evidence="1 4" id="KW-0808">Transferase</keyword>
<reference evidence="4 5" key="1">
    <citation type="submission" date="2023-01" db="EMBL/GenBank/DDBJ databases">
        <title>Novel species of the genus Asticcacaulis isolated from rivers.</title>
        <authorList>
            <person name="Lu H."/>
        </authorList>
    </citation>
    <scope>NUCLEOTIDE SEQUENCE [LARGE SCALE GENOMIC DNA]</scope>
    <source>
        <strain evidence="4 5">BYS171W</strain>
    </source>
</reference>
<dbReference type="PANTHER" id="PTHR47690:SF1">
    <property type="entry name" value="GLUCOKINASE"/>
    <property type="match status" value="1"/>
</dbReference>
<protein>
    <submittedName>
        <fullName evidence="4">Glucokinase</fullName>
        <ecNumber evidence="4">2.7.1.2</ecNumber>
    </submittedName>
</protein>
<dbReference type="InterPro" id="IPR043129">
    <property type="entry name" value="ATPase_NBD"/>
</dbReference>
<dbReference type="EC" id="2.7.1.2" evidence="4"/>
<dbReference type="Gene3D" id="3.30.420.40">
    <property type="match status" value="1"/>
</dbReference>
<dbReference type="NCBIfam" id="TIGR00749">
    <property type="entry name" value="glk"/>
    <property type="match status" value="1"/>
</dbReference>
<evidence type="ECO:0000256" key="1">
    <source>
        <dbReference type="ARBA" id="ARBA00022679"/>
    </source>
</evidence>
<dbReference type="PANTHER" id="PTHR47690">
    <property type="entry name" value="GLUCOKINASE"/>
    <property type="match status" value="1"/>
</dbReference>
<gene>
    <name evidence="4" type="primary">glk</name>
    <name evidence="4" type="ORF">PQU92_10180</name>
</gene>
<keyword evidence="5" id="KW-1185">Reference proteome</keyword>
<dbReference type="CDD" id="cd24008">
    <property type="entry name" value="ASKHA_NBD_GLK"/>
    <property type="match status" value="1"/>
</dbReference>
<dbReference type="Pfam" id="PF02685">
    <property type="entry name" value="Glucokinase"/>
    <property type="match status" value="1"/>
</dbReference>
<organism evidence="4 5">
    <name type="scientific">Asticcacaulis aquaticus</name>
    <dbReference type="NCBI Taxonomy" id="2984212"/>
    <lineage>
        <taxon>Bacteria</taxon>
        <taxon>Pseudomonadati</taxon>
        <taxon>Pseudomonadota</taxon>
        <taxon>Alphaproteobacteria</taxon>
        <taxon>Caulobacterales</taxon>
        <taxon>Caulobacteraceae</taxon>
        <taxon>Asticcacaulis</taxon>
    </lineage>
</organism>
<sequence length="324" mass="34506">MTGPETFRGLVGDIGGTNARFAIAERAGGTATLSGVKVFETDDYPDLYAVIDAYFEQAGGQTDLDFAVLAVAGPVVDGEIHFTNLDWVVSEVELAKRTGARTTRLINDLAAIAYALPHLTDADCHLLGTVREGESKTLSVMGAGTGFGAAVLVEGRTCLSTESGHASWAPVNDFERDIHKFLSKKYGRVTIEMVLSGPGLVHLYEAITFVRGEPTLDLTPAQITNLDGPDAQGSRYTVETFFDILGSVCGDLALLHGATGGMYIAGGITPKLIKYLDEGRFRARMEAKAPMATLVESIPSRVITHPYPALVGAANALTEREIRA</sequence>
<dbReference type="GO" id="GO:0004340">
    <property type="term" value="F:glucokinase activity"/>
    <property type="evidence" value="ECO:0007669"/>
    <property type="project" value="UniProtKB-EC"/>
</dbReference>
<comment type="caution">
    <text evidence="4">The sequence shown here is derived from an EMBL/GenBank/DDBJ whole genome shotgun (WGS) entry which is preliminary data.</text>
</comment>
<keyword evidence="2" id="KW-0418">Kinase</keyword>
<dbReference type="SUPFAM" id="SSF53067">
    <property type="entry name" value="Actin-like ATPase domain"/>
    <property type="match status" value="1"/>
</dbReference>
<evidence type="ECO:0000256" key="2">
    <source>
        <dbReference type="ARBA" id="ARBA00022777"/>
    </source>
</evidence>
<proteinExistence type="inferred from homology"/>
<dbReference type="RefSeq" id="WP_272748114.1">
    <property type="nucleotide sequence ID" value="NZ_JAQQKX010000007.1"/>
</dbReference>
<accession>A0ABT5HW36</accession>
<dbReference type="Gene3D" id="3.40.367.20">
    <property type="match status" value="1"/>
</dbReference>
<evidence type="ECO:0000313" key="4">
    <source>
        <dbReference type="EMBL" id="MDC7683646.1"/>
    </source>
</evidence>
<dbReference type="EMBL" id="JAQQKX010000007">
    <property type="protein sequence ID" value="MDC7683646.1"/>
    <property type="molecule type" value="Genomic_DNA"/>
</dbReference>